<dbReference type="PANTHER" id="PTHR38733:SF1">
    <property type="entry name" value="TYPE IV METHYL-DIRECTED RESTRICTION ENZYME ECOKMCRBC"/>
    <property type="match status" value="1"/>
</dbReference>
<dbReference type="REBASE" id="682097">
    <property type="entry name" value="PmiKCG1McrBCP"/>
</dbReference>
<dbReference type="RefSeq" id="WP_269755067.1">
    <property type="nucleotide sequence ID" value="NZ_CP101412.1"/>
</dbReference>
<dbReference type="PANTHER" id="PTHR38733">
    <property type="entry name" value="PROTEIN MCRC"/>
    <property type="match status" value="1"/>
</dbReference>
<accession>A0AAX3K5V7</accession>
<proteinExistence type="predicted"/>
<protein>
    <submittedName>
        <fullName evidence="1">McrC family protein</fullName>
    </submittedName>
</protein>
<name>A0AAX3K5V7_9FIRM</name>
<evidence type="ECO:0000313" key="1">
    <source>
        <dbReference type="EMBL" id="WBB30590.1"/>
    </source>
</evidence>
<reference evidence="1" key="1">
    <citation type="submission" date="2022-07" db="EMBL/GenBank/DDBJ databases">
        <title>Parvimonas micra travels from the subgingival sulcus of the human oral cavity to the colorectal adenocarcinoma.</title>
        <authorList>
            <person name="Conde-Perez K."/>
            <person name="Buetas E."/>
            <person name="Aja-Macaya P."/>
            <person name="Martin-De Arribas E."/>
            <person name="Iglesias-Corras I."/>
            <person name="Trigo-Tasende N."/>
            <person name="Nasser-Ali M."/>
            <person name="Estevez L.S."/>
            <person name="Rumbo-Feal S."/>
            <person name="Otero-Alen B."/>
            <person name="Noguera J.F."/>
            <person name="Concha A."/>
            <person name="Pardinas-Lopez S."/>
            <person name="Carda-Dieguez M."/>
            <person name="Gomez-Randulfe I."/>
            <person name="Martinez-Lago N."/>
            <person name="Ladra S."/>
            <person name="Aparicio L.A."/>
            <person name="Bou G."/>
            <person name="Mira A."/>
            <person name="Vallejo J.A."/>
            <person name="Poza M."/>
        </authorList>
    </citation>
    <scope>NUCLEOTIDE SEQUENCE</scope>
    <source>
        <strain evidence="1">PM102KC-G-1</strain>
    </source>
</reference>
<dbReference type="InterPro" id="IPR019292">
    <property type="entry name" value="McrC"/>
</dbReference>
<dbReference type="EMBL" id="CP101412">
    <property type="protein sequence ID" value="WBB30590.1"/>
    <property type="molecule type" value="Genomic_DNA"/>
</dbReference>
<dbReference type="AlphaFoldDB" id="A0AAX3K5V7"/>
<dbReference type="Pfam" id="PF10117">
    <property type="entry name" value="McrBC"/>
    <property type="match status" value="1"/>
</dbReference>
<organism evidence="1 2">
    <name type="scientific">Parvimonas micra</name>
    <dbReference type="NCBI Taxonomy" id="33033"/>
    <lineage>
        <taxon>Bacteria</taxon>
        <taxon>Bacillati</taxon>
        <taxon>Bacillota</taxon>
        <taxon>Tissierellia</taxon>
        <taxon>Tissierellales</taxon>
        <taxon>Peptoniphilaceae</taxon>
        <taxon>Parvimonas</taxon>
    </lineage>
</organism>
<evidence type="ECO:0000313" key="2">
    <source>
        <dbReference type="Proteomes" id="UP001210690"/>
    </source>
</evidence>
<gene>
    <name evidence="1" type="ORF">NM222_06375</name>
</gene>
<dbReference type="Proteomes" id="UP001210690">
    <property type="component" value="Chromosome"/>
</dbReference>
<sequence>MDKLCEVREFDTITGNIDFENDCNYKYLKKEVFQDLIEFIHEFIGDEGNSDALEFMRINYKRNVGDVVTIKNYVGLIQMKNGYQVQILPKISFVKGEGPGHKETKRIFLKMLRSMKDFPSKVFNDASLKVDRMNLYEIFINMYLQEVRQLVKHGIKSVYVMQEDNLRYYKGKLQVSQHIKANVAHGERFYVAYDEFHPNRAENRLVKATLLKLNKLTSSAENSKAIRQLLTDFEMVEPSTNYQKDFCKVVIDRNTIDYKMLMKWSKVFLMNKSFMTFSGKDTSRALLFPMERVYESYVAQQMKKIMCLAGWDVFSQDKGYYLFTEPRHQFALRPDIVCTKNGRIVIMDTKWKSLSSNKSKNYGISQGDMYQMYAYSKKYQTSEIWLLYPLNDEMRGHSDIKFESGDGTTVRLHFVDLMRMPETLEELRDKLEVS</sequence>